<organism evidence="1 2">
    <name type="scientific">Sphingomonas citri</name>
    <dbReference type="NCBI Taxonomy" id="2862499"/>
    <lineage>
        <taxon>Bacteria</taxon>
        <taxon>Pseudomonadati</taxon>
        <taxon>Pseudomonadota</taxon>
        <taxon>Alphaproteobacteria</taxon>
        <taxon>Sphingomonadales</taxon>
        <taxon>Sphingomonadaceae</taxon>
        <taxon>Sphingomonas</taxon>
    </lineage>
</organism>
<protein>
    <recommendedName>
        <fullName evidence="3">Chitin-binding type-3 domain-containing protein</fullName>
    </recommendedName>
</protein>
<evidence type="ECO:0000313" key="1">
    <source>
        <dbReference type="EMBL" id="MBW6531932.1"/>
    </source>
</evidence>
<keyword evidence="2" id="KW-1185">Reference proteome</keyword>
<accession>A0ABS7BQP9</accession>
<reference evidence="1 2" key="1">
    <citation type="submission" date="2021-07" db="EMBL/GenBank/DDBJ databases">
        <title>Sphingomonas sp.</title>
        <authorList>
            <person name="Feng G."/>
            <person name="Li J."/>
            <person name="Pan M."/>
        </authorList>
    </citation>
    <scope>NUCLEOTIDE SEQUENCE [LARGE SCALE GENOMIC DNA]</scope>
    <source>
        <strain evidence="1 2">RRHST34</strain>
    </source>
</reference>
<dbReference type="Proteomes" id="UP000759103">
    <property type="component" value="Unassembled WGS sequence"/>
</dbReference>
<comment type="caution">
    <text evidence="1">The sequence shown here is derived from an EMBL/GenBank/DDBJ whole genome shotgun (WGS) entry which is preliminary data.</text>
</comment>
<evidence type="ECO:0008006" key="3">
    <source>
        <dbReference type="Google" id="ProtNLM"/>
    </source>
</evidence>
<sequence>MKVVTDSNETIDLGVTETSPTISITDYSRRVTDDFGVTNVVPRKFSRRLSVRMLLATGSVDAVQRRLAGLRATPARWVASDDLAWLAVRGFFKDFEIDVADPLNSFCTLSVEGLAESETVTDSGVEPAPTGASSLRLLQPVAVTGSTLVSSTVAENDYSAWSGTTTYPKGARVILSSTHRIYESAAAGNNGNEPNGTSGAWIDIGPTNRWRMFDEALGTSTTASGSLSVVLTGSAVNAIALVDVTGASVRVQAAGYDRTQTAGAGAIVFADLPNVTGQITVTVSGSGVVAVGTLLIGRIVGLGITEASPTAGITDYSRKDVDDFGEVTVVQRAWAKRMAARALIRTDAVDQVANRIAAVRARPCLWIADSALDSITLYGFFKDFSIEVGERVSKLSLSVEGLSKAAPIATTVPDVGGLSPRGNYDPAAVYSEGDVVQYDGSSWYYIAQDPSSGHAPPLLPTTENTWWRVFAQAGRNGEDAPLVIVQWSVDGMTGWHANYVDGDLYQRQSNDGGLTYGPAVRVVGEGAGAGADGVSPSIIFRRLAAVPATPQQDTGNPPPGWYDAPPPGSDLLWQSVSKFRGSTQLEPWSAPVRITGPAGGSAVTIVPHSATTIVEGNSVRGTASTGWGTDAAHTKESFIRGAIAQWTLPALHGDNIMAGLAQNGDSVSNSFDSITFAIFRQDNGNIDARVNGNVIGVGPASSAEGRFAVQYDYGTGIVSYIANGVVFATFNWGKYDDPLFFRAALASATPRINDLTFIAYAATGQPGASAPLVRVQWSINGVDNWHDNYFGADVYQRQSNDGGVTWGPAYRVVGENGTVGTDGTFASFVFKRSTTVPAAPLDNSGNPPTGWTDAPPAGTDFLWQSKATFRAATQLSSWSAPVRISGEDGFIVDTESVTFIVPVYASGATKPSWTGASGTIRLMKGGARQTEGVLYGLRAGVNLAGIALNGDTFSFAGITADTGSFIIQASYNGQLYERTITIKKVYDGANAFRGSATFNQTAGGGAVSLVATATAVPSSNGMRLSANANYTPLGGVVGSYRPRLHLYWENQTDNGGVQYLGYQDGTAATTVNQGTANEPDYVSTPGAVSAAFNFPGFPADKRIAFYVNIERIAGNISVQVTGAAQLDTF</sequence>
<dbReference type="RefSeq" id="WP_219749311.1">
    <property type="nucleotide sequence ID" value="NZ_JAHXZN010000005.1"/>
</dbReference>
<proteinExistence type="predicted"/>
<evidence type="ECO:0000313" key="2">
    <source>
        <dbReference type="Proteomes" id="UP000759103"/>
    </source>
</evidence>
<dbReference type="EMBL" id="JAHXZN010000005">
    <property type="protein sequence ID" value="MBW6531932.1"/>
    <property type="molecule type" value="Genomic_DNA"/>
</dbReference>
<gene>
    <name evidence="1" type="ORF">KZ820_14415</name>
</gene>
<name>A0ABS7BQP9_9SPHN</name>
<dbReference type="Gene3D" id="2.10.10.20">
    <property type="entry name" value="Carbohydrate-binding module superfamily 5/12"/>
    <property type="match status" value="1"/>
</dbReference>